<keyword evidence="2" id="KW-0732">Signal</keyword>
<keyword evidence="4" id="KW-1185">Reference proteome</keyword>
<organism evidence="3 4">
    <name type="scientific">Solanum verrucosum</name>
    <dbReference type="NCBI Taxonomy" id="315347"/>
    <lineage>
        <taxon>Eukaryota</taxon>
        <taxon>Viridiplantae</taxon>
        <taxon>Streptophyta</taxon>
        <taxon>Embryophyta</taxon>
        <taxon>Tracheophyta</taxon>
        <taxon>Spermatophyta</taxon>
        <taxon>Magnoliopsida</taxon>
        <taxon>eudicotyledons</taxon>
        <taxon>Gunneridae</taxon>
        <taxon>Pentapetalae</taxon>
        <taxon>asterids</taxon>
        <taxon>lamiids</taxon>
        <taxon>Solanales</taxon>
        <taxon>Solanaceae</taxon>
        <taxon>Solanoideae</taxon>
        <taxon>Solaneae</taxon>
        <taxon>Solanum</taxon>
    </lineage>
</organism>
<evidence type="ECO:0000313" key="3">
    <source>
        <dbReference type="EMBL" id="WMV12481.1"/>
    </source>
</evidence>
<dbReference type="AlphaFoldDB" id="A0AAF0PX33"/>
<evidence type="ECO:0000256" key="2">
    <source>
        <dbReference type="SAM" id="SignalP"/>
    </source>
</evidence>
<protein>
    <submittedName>
        <fullName evidence="3">Uncharacterized protein</fullName>
    </submittedName>
</protein>
<gene>
    <name evidence="3" type="ORF">MTR67_005866</name>
</gene>
<evidence type="ECO:0000313" key="4">
    <source>
        <dbReference type="Proteomes" id="UP001234989"/>
    </source>
</evidence>
<feature type="signal peptide" evidence="2">
    <location>
        <begin position="1"/>
        <end position="27"/>
    </location>
</feature>
<dbReference type="EMBL" id="CP133612">
    <property type="protein sequence ID" value="WMV12481.1"/>
    <property type="molecule type" value="Genomic_DNA"/>
</dbReference>
<feature type="region of interest" description="Disordered" evidence="1">
    <location>
        <begin position="193"/>
        <end position="223"/>
    </location>
</feature>
<dbReference type="Proteomes" id="UP001234989">
    <property type="component" value="Chromosome 1"/>
</dbReference>
<evidence type="ECO:0000256" key="1">
    <source>
        <dbReference type="SAM" id="MobiDB-lite"/>
    </source>
</evidence>
<feature type="chain" id="PRO_5041987977" evidence="2">
    <location>
        <begin position="28"/>
        <end position="454"/>
    </location>
</feature>
<feature type="compositionally biased region" description="Polar residues" evidence="1">
    <location>
        <begin position="193"/>
        <end position="210"/>
    </location>
</feature>
<reference evidence="3" key="1">
    <citation type="submission" date="2023-08" db="EMBL/GenBank/DDBJ databases">
        <title>A de novo genome assembly of Solanum verrucosum Schlechtendal, a Mexican diploid species geographically isolated from the other diploid A-genome species in potato relatives.</title>
        <authorList>
            <person name="Hosaka K."/>
        </authorList>
    </citation>
    <scope>NUCLEOTIDE SEQUENCE</scope>
    <source>
        <tissue evidence="3">Young leaves</tissue>
    </source>
</reference>
<proteinExistence type="predicted"/>
<accession>A0AAF0PX33</accession>
<name>A0AAF0PX33_SOLVR</name>
<sequence length="454" mass="49837">MLVITAVHQWDFLWWVVLLLTISRTDLVPGPLEFNAATNATSGQTQTVSMGSSTLPTFGKKYGFISVANEPLVWSRDVNVSDSSILGYPRAPAFVVSSNSHFGTPRLDSYSFGQPAVSLSGKRKYTPPFLKNSGFGKSAFDINQKGSRITSYIAILENDITGPDLSRKKPGGVEPLFFGPLQPEMTPKVGATLPTTNASHPSTEGSSCSEIGQGGGQPSINDQQYVSQDPTKTFLNNDLLAFSIQHCIVHYAYHPWHTRIGNLNIFDTQYFGICDDYIHVLLLCLSLLSSSATNCVLTPLVSLEITYGLTFFLFFLLGHAFVGCMAALDAENYSQEIGVQEGSYFPRIMEVNPSPIMPPAFPRIMEVNPSPITPPAETQPSVQISVEHPNLATSIQYGISSLPVSNNPTTIRRKSSLIIRHSSLSQHMLPPKYKPTSDIPKFSFSWMKKTLLVY</sequence>